<organism evidence="1 2">
    <name type="scientific">Polarella glacialis</name>
    <name type="common">Dinoflagellate</name>
    <dbReference type="NCBI Taxonomy" id="89957"/>
    <lineage>
        <taxon>Eukaryota</taxon>
        <taxon>Sar</taxon>
        <taxon>Alveolata</taxon>
        <taxon>Dinophyceae</taxon>
        <taxon>Suessiales</taxon>
        <taxon>Suessiaceae</taxon>
        <taxon>Polarella</taxon>
    </lineage>
</organism>
<feature type="non-terminal residue" evidence="1">
    <location>
        <position position="129"/>
    </location>
</feature>
<dbReference type="Proteomes" id="UP000654075">
    <property type="component" value="Unassembled WGS sequence"/>
</dbReference>
<dbReference type="Gene3D" id="3.40.50.980">
    <property type="match status" value="1"/>
</dbReference>
<dbReference type="EMBL" id="CAJNNV010018414">
    <property type="protein sequence ID" value="CAE8605838.1"/>
    <property type="molecule type" value="Genomic_DNA"/>
</dbReference>
<protein>
    <submittedName>
        <fullName evidence="1">Uncharacterized protein</fullName>
    </submittedName>
</protein>
<name>A0A813F3C0_POLGL</name>
<reference evidence="1" key="1">
    <citation type="submission" date="2021-02" db="EMBL/GenBank/DDBJ databases">
        <authorList>
            <person name="Dougan E. K."/>
            <person name="Rhodes N."/>
            <person name="Thang M."/>
            <person name="Chan C."/>
        </authorList>
    </citation>
    <scope>NUCLEOTIDE SEQUENCE</scope>
</reference>
<gene>
    <name evidence="1" type="ORF">PGLA1383_LOCUS23935</name>
</gene>
<keyword evidence="2" id="KW-1185">Reference proteome</keyword>
<dbReference type="AlphaFoldDB" id="A0A813F3C0"/>
<dbReference type="SUPFAM" id="SSF56801">
    <property type="entry name" value="Acetyl-CoA synthetase-like"/>
    <property type="match status" value="1"/>
</dbReference>
<feature type="non-terminal residue" evidence="1">
    <location>
        <position position="1"/>
    </location>
</feature>
<evidence type="ECO:0000313" key="2">
    <source>
        <dbReference type="Proteomes" id="UP000654075"/>
    </source>
</evidence>
<sequence>APDGDDPRVLATWMRRGNSWYCAFGAALCLNVPIVAMSSDLPDQAAEHQRNAEILAAHRPLVLIVDDTADLEKFRDLLSGTLVVSFRDLWAEAKEAQKQSIIKAACPESSDAVLCYCYTGGTTRASRRE</sequence>
<accession>A0A813F3C0</accession>
<comment type="caution">
    <text evidence="1">The sequence shown here is derived from an EMBL/GenBank/DDBJ whole genome shotgun (WGS) entry which is preliminary data.</text>
</comment>
<proteinExistence type="predicted"/>
<evidence type="ECO:0000313" key="1">
    <source>
        <dbReference type="EMBL" id="CAE8605838.1"/>
    </source>
</evidence>